<dbReference type="GO" id="GO:0051879">
    <property type="term" value="F:Hsp90 protein binding"/>
    <property type="evidence" value="ECO:0007669"/>
    <property type="project" value="TreeGrafter"/>
</dbReference>
<dbReference type="PANTHER" id="PTHR22904">
    <property type="entry name" value="TPR REPEAT CONTAINING PROTEIN"/>
    <property type="match status" value="1"/>
</dbReference>
<dbReference type="AlphaFoldDB" id="A0A9W7A2G4"/>
<keyword evidence="2 3" id="KW-0802">TPR repeat</keyword>
<dbReference type="InterPro" id="IPR011990">
    <property type="entry name" value="TPR-like_helical_dom_sf"/>
</dbReference>
<dbReference type="EMBL" id="BRXY01000067">
    <property type="protein sequence ID" value="GMH60789.1"/>
    <property type="molecule type" value="Genomic_DNA"/>
</dbReference>
<dbReference type="OrthoDB" id="2423701at2759"/>
<evidence type="ECO:0000313" key="5">
    <source>
        <dbReference type="Proteomes" id="UP001165085"/>
    </source>
</evidence>
<gene>
    <name evidence="4" type="ORF">TrST_g10597</name>
</gene>
<evidence type="ECO:0000256" key="2">
    <source>
        <dbReference type="ARBA" id="ARBA00022803"/>
    </source>
</evidence>
<protein>
    <submittedName>
        <fullName evidence="4">Uncharacterized protein</fullName>
    </submittedName>
</protein>
<comment type="caution">
    <text evidence="4">The sequence shown here is derived from an EMBL/GenBank/DDBJ whole genome shotgun (WGS) entry which is preliminary data.</text>
</comment>
<name>A0A9W7A2G4_9STRA</name>
<proteinExistence type="predicted"/>
<reference evidence="5" key="1">
    <citation type="journal article" date="2023" name="Commun. Biol.">
        <title>Genome analysis of Parmales, the sister group of diatoms, reveals the evolutionary specialization of diatoms from phago-mixotrophs to photoautotrophs.</title>
        <authorList>
            <person name="Ban H."/>
            <person name="Sato S."/>
            <person name="Yoshikawa S."/>
            <person name="Yamada K."/>
            <person name="Nakamura Y."/>
            <person name="Ichinomiya M."/>
            <person name="Sato N."/>
            <person name="Blanc-Mathieu R."/>
            <person name="Endo H."/>
            <person name="Kuwata A."/>
            <person name="Ogata H."/>
        </authorList>
    </citation>
    <scope>NUCLEOTIDE SEQUENCE [LARGE SCALE GENOMIC DNA]</scope>
    <source>
        <strain evidence="5">NIES 3701</strain>
    </source>
</reference>
<keyword evidence="1" id="KW-0677">Repeat</keyword>
<accession>A0A9W7A2G4</accession>
<dbReference type="Pfam" id="PF13414">
    <property type="entry name" value="TPR_11"/>
    <property type="match status" value="1"/>
</dbReference>
<dbReference type="SMART" id="SM00028">
    <property type="entry name" value="TPR"/>
    <property type="match status" value="7"/>
</dbReference>
<evidence type="ECO:0000256" key="1">
    <source>
        <dbReference type="ARBA" id="ARBA00022737"/>
    </source>
</evidence>
<dbReference type="InterPro" id="IPR019734">
    <property type="entry name" value="TPR_rpt"/>
</dbReference>
<dbReference type="PROSITE" id="PS50005">
    <property type="entry name" value="TPR"/>
    <property type="match status" value="1"/>
</dbReference>
<feature type="repeat" description="TPR" evidence="3">
    <location>
        <begin position="6"/>
        <end position="39"/>
    </location>
</feature>
<dbReference type="PANTHER" id="PTHR22904:SF523">
    <property type="entry name" value="STRESS-INDUCED-PHOSPHOPROTEIN 1"/>
    <property type="match status" value="1"/>
</dbReference>
<evidence type="ECO:0000313" key="4">
    <source>
        <dbReference type="EMBL" id="GMH60789.1"/>
    </source>
</evidence>
<dbReference type="SUPFAM" id="SSF48452">
    <property type="entry name" value="TPR-like"/>
    <property type="match status" value="2"/>
</dbReference>
<evidence type="ECO:0000256" key="3">
    <source>
        <dbReference type="PROSITE-ProRule" id="PRU00339"/>
    </source>
</evidence>
<sequence length="319" mass="35174">MPNAAAEGFKAEGNGFFKSGKYAEAIEKYKLATNADPNVPAYWSNMSASYEKLGDYENAADAGRNCIKADNKFVKGYFRLATALKALNDLAGCIKTLESGLGVDSSNNDLKKLKKEVTELQRGEQVANYCSKASEQMQSGDIAGAYKTLELASRLDAGNPDIDSMMSKVRPKYEAQEKARKSGLGANELLKEKGDDEYKKANFEGAIDFYTKCLDATSDKTCTLAVKAYSNRAACFKQISNFDGTIEDCSMVLEAEPNNVKALVRRAQAFEAVERYKFALQDVKQVLGQPRSEVGEANFNLCNGMQHRLRRVVEQLKNM</sequence>
<dbReference type="Gene3D" id="1.25.40.10">
    <property type="entry name" value="Tetratricopeptide repeat domain"/>
    <property type="match status" value="2"/>
</dbReference>
<organism evidence="4 5">
    <name type="scientific">Triparma strigata</name>
    <dbReference type="NCBI Taxonomy" id="1606541"/>
    <lineage>
        <taxon>Eukaryota</taxon>
        <taxon>Sar</taxon>
        <taxon>Stramenopiles</taxon>
        <taxon>Ochrophyta</taxon>
        <taxon>Bolidophyceae</taxon>
        <taxon>Parmales</taxon>
        <taxon>Triparmaceae</taxon>
        <taxon>Triparma</taxon>
    </lineage>
</organism>
<dbReference type="Proteomes" id="UP001165085">
    <property type="component" value="Unassembled WGS sequence"/>
</dbReference>
<keyword evidence="5" id="KW-1185">Reference proteome</keyword>